<dbReference type="AlphaFoldDB" id="A0A8H5LJE6"/>
<keyword evidence="3" id="KW-1185">Reference proteome</keyword>
<reference evidence="2 3" key="1">
    <citation type="journal article" date="2020" name="ISME J.">
        <title>Uncovering the hidden diversity of litter-decomposition mechanisms in mushroom-forming fungi.</title>
        <authorList>
            <person name="Floudas D."/>
            <person name="Bentzer J."/>
            <person name="Ahren D."/>
            <person name="Johansson T."/>
            <person name="Persson P."/>
            <person name="Tunlid A."/>
        </authorList>
    </citation>
    <scope>NUCLEOTIDE SEQUENCE [LARGE SCALE GENOMIC DNA]</scope>
    <source>
        <strain evidence="2 3">CBS 146.42</strain>
    </source>
</reference>
<dbReference type="Proteomes" id="UP000559027">
    <property type="component" value="Unassembled WGS sequence"/>
</dbReference>
<dbReference type="EMBL" id="JAACJO010000004">
    <property type="protein sequence ID" value="KAF5359258.1"/>
    <property type="molecule type" value="Genomic_DNA"/>
</dbReference>
<gene>
    <name evidence="2" type="ORF">D9756_003239</name>
</gene>
<comment type="caution">
    <text evidence="2">The sequence shown here is derived from an EMBL/GenBank/DDBJ whole genome shotgun (WGS) entry which is preliminary data.</text>
</comment>
<feature type="region of interest" description="Disordered" evidence="1">
    <location>
        <begin position="54"/>
        <end position="83"/>
    </location>
</feature>
<feature type="compositionally biased region" description="Polar residues" evidence="1">
    <location>
        <begin position="28"/>
        <end position="38"/>
    </location>
</feature>
<evidence type="ECO:0000256" key="1">
    <source>
        <dbReference type="SAM" id="MobiDB-lite"/>
    </source>
</evidence>
<name>A0A8H5LJE6_9AGAR</name>
<dbReference type="OrthoDB" id="7690434at2759"/>
<accession>A0A8H5LJE6</accession>
<feature type="region of interest" description="Disordered" evidence="1">
    <location>
        <begin position="1"/>
        <end position="38"/>
    </location>
</feature>
<protein>
    <submittedName>
        <fullName evidence="2">Uncharacterized protein</fullName>
    </submittedName>
</protein>
<sequence length="275" mass="29389">MTPSTSAPVVPINERGMNNSPAPMAANTKAQPSGNPSQIQPILVWEGALSFSGTGSDGNKKEVRTRVSASSSNASNSHSDTWPPSMILLPAQTPAVNIPDFQDWIRRTKPVLCTFKARTQEDETNYSMLVSVMSTKRIYATASWQLPNGTIKENVLVFPINNMGLCGAFFPLSGIPEMPKPTPTITGPHIPAAILDLVAQLSPGQQPTAMDQIRQKVAAGPEIATPFFRALLAQQQQQQSAQNSAAIANLFGLNPTLVQPGDGGDDQNPTDMTDI</sequence>
<proteinExistence type="predicted"/>
<organism evidence="2 3">
    <name type="scientific">Leucocoprinus leucothites</name>
    <dbReference type="NCBI Taxonomy" id="201217"/>
    <lineage>
        <taxon>Eukaryota</taxon>
        <taxon>Fungi</taxon>
        <taxon>Dikarya</taxon>
        <taxon>Basidiomycota</taxon>
        <taxon>Agaricomycotina</taxon>
        <taxon>Agaricomycetes</taxon>
        <taxon>Agaricomycetidae</taxon>
        <taxon>Agaricales</taxon>
        <taxon>Agaricineae</taxon>
        <taxon>Agaricaceae</taxon>
        <taxon>Leucocoprinus</taxon>
    </lineage>
</organism>
<evidence type="ECO:0000313" key="2">
    <source>
        <dbReference type="EMBL" id="KAF5359258.1"/>
    </source>
</evidence>
<feature type="compositionally biased region" description="Low complexity" evidence="1">
    <location>
        <begin position="68"/>
        <end position="79"/>
    </location>
</feature>
<evidence type="ECO:0000313" key="3">
    <source>
        <dbReference type="Proteomes" id="UP000559027"/>
    </source>
</evidence>